<gene>
    <name evidence="1" type="ORF">CRENPOLYSF1_640039</name>
</gene>
<keyword evidence="2" id="KW-1185">Reference proteome</keyword>
<proteinExistence type="predicted"/>
<dbReference type="AlphaFoldDB" id="A0A1R4HFZ7"/>
<sequence>MFYFLDGITLFLSKNIFLFTVNRTQSVIIQFPSFSKGVVNTYHNRSFVIV</sequence>
<accession>A0A1R4HFZ7</accession>
<protein>
    <submittedName>
        <fullName evidence="1">Uncharacterized protein</fullName>
    </submittedName>
</protein>
<organism evidence="1 2">
    <name type="scientific">Crenothrix polyspora</name>
    <dbReference type="NCBI Taxonomy" id="360316"/>
    <lineage>
        <taxon>Bacteria</taxon>
        <taxon>Pseudomonadati</taxon>
        <taxon>Pseudomonadota</taxon>
        <taxon>Gammaproteobacteria</taxon>
        <taxon>Methylococcales</taxon>
        <taxon>Crenotrichaceae</taxon>
        <taxon>Crenothrix</taxon>
    </lineage>
</organism>
<dbReference type="EMBL" id="FUKI01000142">
    <property type="protein sequence ID" value="SJM95144.1"/>
    <property type="molecule type" value="Genomic_DNA"/>
</dbReference>
<evidence type="ECO:0000313" key="1">
    <source>
        <dbReference type="EMBL" id="SJM95144.1"/>
    </source>
</evidence>
<reference evidence="2" key="1">
    <citation type="submission" date="2017-02" db="EMBL/GenBank/DDBJ databases">
        <authorList>
            <person name="Daims H."/>
        </authorList>
    </citation>
    <scope>NUCLEOTIDE SEQUENCE [LARGE SCALE GENOMIC DNA]</scope>
</reference>
<evidence type="ECO:0000313" key="2">
    <source>
        <dbReference type="Proteomes" id="UP000195667"/>
    </source>
</evidence>
<dbReference type="Proteomes" id="UP000195667">
    <property type="component" value="Unassembled WGS sequence"/>
</dbReference>
<name>A0A1R4HFZ7_9GAMM</name>